<dbReference type="PANTHER" id="PTHR10605">
    <property type="entry name" value="HEPARAN SULFATE SULFOTRANSFERASE"/>
    <property type="match status" value="1"/>
</dbReference>
<sequence length="299" mass="35208">MTTSKPTVLFCVGATKAGTTWLHRYLQDHPQCATSFLKELHYFDFVENENFMRSVDRIIKRRVEMRFRLQEAEQEQRAYLYRQLAELDRWLSIIAERAENIPRYVAFLHSLNPTAKVVADITPAYSTLQASTIKSMVHLNGGDTRFIYIMRDPIDRMWSHIRMNTRRAKYKSKDMAVSADVILTQVENGQDPLMIARSDYAEALQKLESIVPERQRLVLFFEEFFNQDALNRICNFLEVDFEPAQSDDRIHEGIQLNWTSEQFYRMGRLLKPQYTAVEKQMGSLPARWHQHYDMLKVAL</sequence>
<evidence type="ECO:0000313" key="3">
    <source>
        <dbReference type="Proteomes" id="UP000777935"/>
    </source>
</evidence>
<dbReference type="Gene3D" id="3.40.50.300">
    <property type="entry name" value="P-loop containing nucleotide triphosphate hydrolases"/>
    <property type="match status" value="1"/>
</dbReference>
<reference evidence="2 3" key="1">
    <citation type="submission" date="2020-06" db="EMBL/GenBank/DDBJ databases">
        <title>Sulfitobacter algicola sp. nov., isolated from green algae.</title>
        <authorList>
            <person name="Wang C."/>
        </authorList>
    </citation>
    <scope>NUCLEOTIDE SEQUENCE [LARGE SCALE GENOMIC DNA]</scope>
    <source>
        <strain evidence="2 3">1151</strain>
    </source>
</reference>
<evidence type="ECO:0000313" key="2">
    <source>
        <dbReference type="EMBL" id="NSX54512.1"/>
    </source>
</evidence>
<proteinExistence type="predicted"/>
<evidence type="ECO:0000256" key="1">
    <source>
        <dbReference type="ARBA" id="ARBA00022679"/>
    </source>
</evidence>
<keyword evidence="1" id="KW-0808">Transferase</keyword>
<dbReference type="Proteomes" id="UP000777935">
    <property type="component" value="Unassembled WGS sequence"/>
</dbReference>
<dbReference type="Pfam" id="PF13469">
    <property type="entry name" value="Sulfotransfer_3"/>
    <property type="match status" value="1"/>
</dbReference>
<protein>
    <submittedName>
        <fullName evidence="2">Sulfotransferase</fullName>
    </submittedName>
</protein>
<dbReference type="PANTHER" id="PTHR10605:SF56">
    <property type="entry name" value="BIFUNCTIONAL HEPARAN SULFATE N-DEACETYLASE_N-SULFOTRANSFERASE"/>
    <property type="match status" value="1"/>
</dbReference>
<dbReference type="InterPro" id="IPR027417">
    <property type="entry name" value="P-loop_NTPase"/>
</dbReference>
<organism evidence="2 3">
    <name type="scientific">Parasulfitobacter algicola</name>
    <dbReference type="NCBI Taxonomy" id="2614809"/>
    <lineage>
        <taxon>Bacteria</taxon>
        <taxon>Pseudomonadati</taxon>
        <taxon>Pseudomonadota</taxon>
        <taxon>Alphaproteobacteria</taxon>
        <taxon>Rhodobacterales</taxon>
        <taxon>Roseobacteraceae</taxon>
        <taxon>Parasulfitobacter</taxon>
    </lineage>
</organism>
<accession>A0ABX2INQ3</accession>
<dbReference type="SUPFAM" id="SSF52540">
    <property type="entry name" value="P-loop containing nucleoside triphosphate hydrolases"/>
    <property type="match status" value="1"/>
</dbReference>
<keyword evidence="3" id="KW-1185">Reference proteome</keyword>
<comment type="caution">
    <text evidence="2">The sequence shown here is derived from an EMBL/GenBank/DDBJ whole genome shotgun (WGS) entry which is preliminary data.</text>
</comment>
<dbReference type="InterPro" id="IPR037359">
    <property type="entry name" value="NST/OST"/>
</dbReference>
<name>A0ABX2INQ3_9RHOB</name>
<dbReference type="RefSeq" id="WP_174136618.1">
    <property type="nucleotide sequence ID" value="NZ_JABUFE010000003.1"/>
</dbReference>
<dbReference type="EMBL" id="JABUFE010000003">
    <property type="protein sequence ID" value="NSX54512.1"/>
    <property type="molecule type" value="Genomic_DNA"/>
</dbReference>
<gene>
    <name evidence="2" type="ORF">HRQ87_06815</name>
</gene>